<organism evidence="1">
    <name type="scientific">Anguilla anguilla</name>
    <name type="common">European freshwater eel</name>
    <name type="synonym">Muraena anguilla</name>
    <dbReference type="NCBI Taxonomy" id="7936"/>
    <lineage>
        <taxon>Eukaryota</taxon>
        <taxon>Metazoa</taxon>
        <taxon>Chordata</taxon>
        <taxon>Craniata</taxon>
        <taxon>Vertebrata</taxon>
        <taxon>Euteleostomi</taxon>
        <taxon>Actinopterygii</taxon>
        <taxon>Neopterygii</taxon>
        <taxon>Teleostei</taxon>
        <taxon>Anguilliformes</taxon>
        <taxon>Anguillidae</taxon>
        <taxon>Anguilla</taxon>
    </lineage>
</organism>
<sequence>MFRLFITPRIHGLQLHFEHMTLISRAPNCCPNLKQCTIPNDRLPCKKIKV</sequence>
<name>A0A0E9TLJ3_ANGAN</name>
<evidence type="ECO:0000313" key="1">
    <source>
        <dbReference type="EMBL" id="JAH53618.1"/>
    </source>
</evidence>
<protein>
    <submittedName>
        <fullName evidence="1">Uncharacterized protein</fullName>
    </submittedName>
</protein>
<accession>A0A0E9TLJ3</accession>
<proteinExistence type="predicted"/>
<dbReference type="AlphaFoldDB" id="A0A0E9TLJ3"/>
<reference evidence="1" key="2">
    <citation type="journal article" date="2015" name="Fish Shellfish Immunol.">
        <title>Early steps in the European eel (Anguilla anguilla)-Vibrio vulnificus interaction in the gills: Role of the RtxA13 toxin.</title>
        <authorList>
            <person name="Callol A."/>
            <person name="Pajuelo D."/>
            <person name="Ebbesson L."/>
            <person name="Teles M."/>
            <person name="MacKenzie S."/>
            <person name="Amaro C."/>
        </authorList>
    </citation>
    <scope>NUCLEOTIDE SEQUENCE</scope>
</reference>
<reference evidence="1" key="1">
    <citation type="submission" date="2014-11" db="EMBL/GenBank/DDBJ databases">
        <authorList>
            <person name="Amaro Gonzalez C."/>
        </authorList>
    </citation>
    <scope>NUCLEOTIDE SEQUENCE</scope>
</reference>
<dbReference type="EMBL" id="GBXM01054959">
    <property type="protein sequence ID" value="JAH53618.1"/>
    <property type="molecule type" value="Transcribed_RNA"/>
</dbReference>